<gene>
    <name evidence="1" type="ORF">ASCRUDRAFT_77406</name>
</gene>
<proteinExistence type="predicted"/>
<evidence type="ECO:0000313" key="2">
    <source>
        <dbReference type="Proteomes" id="UP000095038"/>
    </source>
</evidence>
<dbReference type="AlphaFoldDB" id="A0A1D2VBI3"/>
<dbReference type="GeneID" id="30967488"/>
<reference evidence="2" key="1">
    <citation type="submission" date="2016-05" db="EMBL/GenBank/DDBJ databases">
        <title>Comparative genomics of biotechnologically important yeasts.</title>
        <authorList>
            <consortium name="DOE Joint Genome Institute"/>
            <person name="Riley R."/>
            <person name="Haridas S."/>
            <person name="Wolfe K.H."/>
            <person name="Lopes M.R."/>
            <person name="Hittinger C.T."/>
            <person name="Goker M."/>
            <person name="Salamov A."/>
            <person name="Wisecaver J."/>
            <person name="Long T.M."/>
            <person name="Aerts A.L."/>
            <person name="Barry K."/>
            <person name="Choi C."/>
            <person name="Clum A."/>
            <person name="Coughlan A.Y."/>
            <person name="Deshpande S."/>
            <person name="Douglass A.P."/>
            <person name="Hanson S.J."/>
            <person name="Klenk H.-P."/>
            <person name="Labutti K."/>
            <person name="Lapidus A."/>
            <person name="Lindquist E."/>
            <person name="Lipzen A."/>
            <person name="Meier-Kolthoff J.P."/>
            <person name="Ohm R.A."/>
            <person name="Otillar R.P."/>
            <person name="Pangilinan J."/>
            <person name="Peng Y."/>
            <person name="Rokas A."/>
            <person name="Rosa C.A."/>
            <person name="Scheuner C."/>
            <person name="Sibirny A.A."/>
            <person name="Slot J.C."/>
            <person name="Stielow J.B."/>
            <person name="Sun H."/>
            <person name="Kurtzman C.P."/>
            <person name="Blackwell M."/>
            <person name="Grigoriev I.V."/>
            <person name="Jeffries T.W."/>
        </authorList>
    </citation>
    <scope>NUCLEOTIDE SEQUENCE [LARGE SCALE GENOMIC DNA]</scope>
    <source>
        <strain evidence="2">DSM 1968</strain>
    </source>
</reference>
<protein>
    <submittedName>
        <fullName evidence="1">Uncharacterized protein</fullName>
    </submittedName>
</protein>
<dbReference type="Proteomes" id="UP000095038">
    <property type="component" value="Unassembled WGS sequence"/>
</dbReference>
<keyword evidence="2" id="KW-1185">Reference proteome</keyword>
<dbReference type="EMBL" id="KV454488">
    <property type="protein sequence ID" value="ODV58986.1"/>
    <property type="molecule type" value="Genomic_DNA"/>
</dbReference>
<sequence>MLGSSASNPPPPPADSYMLFDVTCPRTIALSVPSSRYKFQQFLTNPLLPLLIAN</sequence>
<evidence type="ECO:0000313" key="1">
    <source>
        <dbReference type="EMBL" id="ODV58986.1"/>
    </source>
</evidence>
<dbReference type="RefSeq" id="XP_020045293.1">
    <property type="nucleotide sequence ID" value="XM_020193852.1"/>
</dbReference>
<accession>A0A1D2VBI3</accession>
<dbReference type="InParanoid" id="A0A1D2VBI3"/>
<organism evidence="1 2">
    <name type="scientific">Ascoidea rubescens DSM 1968</name>
    <dbReference type="NCBI Taxonomy" id="1344418"/>
    <lineage>
        <taxon>Eukaryota</taxon>
        <taxon>Fungi</taxon>
        <taxon>Dikarya</taxon>
        <taxon>Ascomycota</taxon>
        <taxon>Saccharomycotina</taxon>
        <taxon>Saccharomycetes</taxon>
        <taxon>Ascoideaceae</taxon>
        <taxon>Ascoidea</taxon>
    </lineage>
</organism>
<name>A0A1D2VBI3_9ASCO</name>